<comment type="catalytic activity">
    <reaction evidence="9">
        <text>L-aspartate + L-glutamine + ATP + H2O = L-asparagine + L-glutamate + AMP + diphosphate + H(+)</text>
        <dbReference type="Rhea" id="RHEA:12228"/>
        <dbReference type="ChEBI" id="CHEBI:15377"/>
        <dbReference type="ChEBI" id="CHEBI:15378"/>
        <dbReference type="ChEBI" id="CHEBI:29985"/>
        <dbReference type="ChEBI" id="CHEBI:29991"/>
        <dbReference type="ChEBI" id="CHEBI:30616"/>
        <dbReference type="ChEBI" id="CHEBI:33019"/>
        <dbReference type="ChEBI" id="CHEBI:58048"/>
        <dbReference type="ChEBI" id="CHEBI:58359"/>
        <dbReference type="ChEBI" id="CHEBI:456215"/>
        <dbReference type="EC" id="6.3.5.4"/>
    </reaction>
</comment>
<dbReference type="InterPro" id="IPR050795">
    <property type="entry name" value="Asn_Synthetase"/>
</dbReference>
<evidence type="ECO:0000256" key="7">
    <source>
        <dbReference type="ARBA" id="ARBA00022888"/>
    </source>
</evidence>
<keyword evidence="4" id="KW-0028">Amino-acid biosynthesis</keyword>
<feature type="domain" description="Asparagine synthetase" evidence="10">
    <location>
        <begin position="173"/>
        <end position="327"/>
    </location>
</feature>
<dbReference type="GO" id="GO:0005829">
    <property type="term" value="C:cytosol"/>
    <property type="evidence" value="ECO:0007669"/>
    <property type="project" value="TreeGrafter"/>
</dbReference>
<dbReference type="PANTHER" id="PTHR11772">
    <property type="entry name" value="ASPARAGINE SYNTHETASE"/>
    <property type="match status" value="1"/>
</dbReference>
<dbReference type="SUPFAM" id="SSF56235">
    <property type="entry name" value="N-terminal nucleophile aminohydrolases (Ntn hydrolases)"/>
    <property type="match status" value="1"/>
</dbReference>
<dbReference type="GO" id="GO:0005524">
    <property type="term" value="F:ATP binding"/>
    <property type="evidence" value="ECO:0007669"/>
    <property type="project" value="UniProtKB-KW"/>
</dbReference>
<proteinExistence type="predicted"/>
<keyword evidence="8" id="KW-0315">Glutamine amidotransferase</keyword>
<evidence type="ECO:0000256" key="2">
    <source>
        <dbReference type="ARBA" id="ARBA00012737"/>
    </source>
</evidence>
<dbReference type="SUPFAM" id="SSF52402">
    <property type="entry name" value="Adenine nucleotide alpha hydrolases-like"/>
    <property type="match status" value="1"/>
</dbReference>
<dbReference type="AlphaFoldDB" id="A0AAE1QPY7"/>
<feature type="domain" description="Asparagine synthetase" evidence="10">
    <location>
        <begin position="43"/>
        <end position="172"/>
    </location>
</feature>
<dbReference type="GO" id="GO:0004066">
    <property type="term" value="F:asparagine synthase (glutamine-hydrolyzing) activity"/>
    <property type="evidence" value="ECO:0007669"/>
    <property type="project" value="UniProtKB-EC"/>
</dbReference>
<dbReference type="InterPro" id="IPR014729">
    <property type="entry name" value="Rossmann-like_a/b/a_fold"/>
</dbReference>
<dbReference type="Proteomes" id="UP001291623">
    <property type="component" value="Unassembled WGS sequence"/>
</dbReference>
<keyword evidence="5" id="KW-0547">Nucleotide-binding</keyword>
<dbReference type="Gene3D" id="3.40.50.620">
    <property type="entry name" value="HUPs"/>
    <property type="match status" value="1"/>
</dbReference>
<dbReference type="FunFam" id="3.40.50.620:FF:000031">
    <property type="entry name" value="Asparagine synthase B"/>
    <property type="match status" value="1"/>
</dbReference>
<evidence type="ECO:0000256" key="5">
    <source>
        <dbReference type="ARBA" id="ARBA00022741"/>
    </source>
</evidence>
<name>A0AAE1QPY7_9SOLA</name>
<evidence type="ECO:0000256" key="9">
    <source>
        <dbReference type="ARBA" id="ARBA00048741"/>
    </source>
</evidence>
<evidence type="ECO:0000256" key="6">
    <source>
        <dbReference type="ARBA" id="ARBA00022840"/>
    </source>
</evidence>
<evidence type="ECO:0000256" key="4">
    <source>
        <dbReference type="ARBA" id="ARBA00022605"/>
    </source>
</evidence>
<keyword evidence="7" id="KW-0061">Asparagine biosynthesis</keyword>
<organism evidence="11 12">
    <name type="scientific">Anisodus tanguticus</name>
    <dbReference type="NCBI Taxonomy" id="243964"/>
    <lineage>
        <taxon>Eukaryota</taxon>
        <taxon>Viridiplantae</taxon>
        <taxon>Streptophyta</taxon>
        <taxon>Embryophyta</taxon>
        <taxon>Tracheophyta</taxon>
        <taxon>Spermatophyta</taxon>
        <taxon>Magnoliopsida</taxon>
        <taxon>eudicotyledons</taxon>
        <taxon>Gunneridae</taxon>
        <taxon>Pentapetalae</taxon>
        <taxon>asterids</taxon>
        <taxon>lamiids</taxon>
        <taxon>Solanales</taxon>
        <taxon>Solanaceae</taxon>
        <taxon>Solanoideae</taxon>
        <taxon>Hyoscyameae</taxon>
        <taxon>Anisodus</taxon>
    </lineage>
</organism>
<evidence type="ECO:0000313" key="12">
    <source>
        <dbReference type="Proteomes" id="UP001291623"/>
    </source>
</evidence>
<dbReference type="InterPro" id="IPR029055">
    <property type="entry name" value="Ntn_hydrolases_N"/>
</dbReference>
<dbReference type="Pfam" id="PF00733">
    <property type="entry name" value="Asn_synthase"/>
    <property type="match status" value="2"/>
</dbReference>
<dbReference type="CDD" id="cd01991">
    <property type="entry name" value="Asn_synthase_B_C"/>
    <property type="match status" value="1"/>
</dbReference>
<gene>
    <name evidence="11" type="ORF">RND71_044042</name>
</gene>
<sequence>MSLYIGWSPDGSIWIASEMKAITKNCVRVQEFPPGHFWSSKTGGLDSSLIASMVVRHAKKRVEDDEKSDAWFPKVHTFSIGLKDSPDLLAAKKVAKFLDTVHHEFHFTVQQGIDALSDVIYHIETYDLTTVRASTPMFLLSRMIKAMGIKMVLSGEGADEIFGGYLYFHKAPTPQDFQKEICDKIRALSKYDCLRANKSSAAWGVEIRVPFLDLDFLEYAMCIDPAEKMPKHPVTGDERIEKFILRKAFHCKDNPFLPEDVLWRQKEQLSDGVGYNWIEFLQSYANKEITDTQMLNAKLTFPHNTPDSKEAYLYRSIFHKHFPQDCSALTVPGGPSIACSTPTAIKWDKEWIKKADPSGRAVTGVHLNAI</sequence>
<keyword evidence="12" id="KW-1185">Reference proteome</keyword>
<evidence type="ECO:0000256" key="8">
    <source>
        <dbReference type="ARBA" id="ARBA00022962"/>
    </source>
</evidence>
<comment type="pathway">
    <text evidence="1">Amino-acid biosynthesis; L-asparagine biosynthesis; L-asparagine from L-aspartate (L-Gln route): step 1/1.</text>
</comment>
<accession>A0AAE1QPY7</accession>
<dbReference type="GO" id="GO:0006529">
    <property type="term" value="P:asparagine biosynthetic process"/>
    <property type="evidence" value="ECO:0007669"/>
    <property type="project" value="UniProtKB-KW"/>
</dbReference>
<protein>
    <recommendedName>
        <fullName evidence="2">asparagine synthase (glutamine-hydrolyzing)</fullName>
        <ecNumber evidence="2">6.3.5.4</ecNumber>
    </recommendedName>
</protein>
<reference evidence="11" key="1">
    <citation type="submission" date="2023-12" db="EMBL/GenBank/DDBJ databases">
        <title>Genome assembly of Anisodus tanguticus.</title>
        <authorList>
            <person name="Wang Y.-J."/>
        </authorList>
    </citation>
    <scope>NUCLEOTIDE SEQUENCE</scope>
    <source>
        <strain evidence="11">KB-2021</strain>
        <tissue evidence="11">Leaf</tissue>
    </source>
</reference>
<dbReference type="InterPro" id="IPR001962">
    <property type="entry name" value="Asn_synthase"/>
</dbReference>
<keyword evidence="6" id="KW-0067">ATP-binding</keyword>
<evidence type="ECO:0000256" key="3">
    <source>
        <dbReference type="ARBA" id="ARBA00022598"/>
    </source>
</evidence>
<evidence type="ECO:0000313" key="11">
    <source>
        <dbReference type="EMBL" id="KAK4337231.1"/>
    </source>
</evidence>
<dbReference type="PANTHER" id="PTHR11772:SF2">
    <property type="entry name" value="ASPARAGINE SYNTHETASE [GLUTAMINE-HYDROLYZING]"/>
    <property type="match status" value="1"/>
</dbReference>
<keyword evidence="3" id="KW-0436">Ligase</keyword>
<evidence type="ECO:0000256" key="1">
    <source>
        <dbReference type="ARBA" id="ARBA00005187"/>
    </source>
</evidence>
<dbReference type="EMBL" id="JAVYJV010000046">
    <property type="protein sequence ID" value="KAK4337231.1"/>
    <property type="molecule type" value="Genomic_DNA"/>
</dbReference>
<dbReference type="EC" id="6.3.5.4" evidence="2"/>
<comment type="caution">
    <text evidence="11">The sequence shown here is derived from an EMBL/GenBank/DDBJ whole genome shotgun (WGS) entry which is preliminary data.</text>
</comment>
<evidence type="ECO:0000259" key="10">
    <source>
        <dbReference type="Pfam" id="PF00733"/>
    </source>
</evidence>